<dbReference type="InterPro" id="IPR013783">
    <property type="entry name" value="Ig-like_fold"/>
</dbReference>
<gene>
    <name evidence="10" type="primary">LOC113514655</name>
</gene>
<reference evidence="10" key="1">
    <citation type="submission" date="2025-08" db="UniProtKB">
        <authorList>
            <consortium name="RefSeq"/>
        </authorList>
    </citation>
    <scope>IDENTIFICATION</scope>
    <source>
        <tissue evidence="10">Whole larvae</tissue>
    </source>
</reference>
<dbReference type="GeneID" id="113514655"/>
<keyword evidence="4" id="KW-0472">Membrane</keyword>
<dbReference type="Gene3D" id="2.60.40.10">
    <property type="entry name" value="Immunoglobulins"/>
    <property type="match status" value="4"/>
</dbReference>
<evidence type="ECO:0000256" key="5">
    <source>
        <dbReference type="ARBA" id="ARBA00023157"/>
    </source>
</evidence>
<dbReference type="InterPro" id="IPR013106">
    <property type="entry name" value="Ig_V-set"/>
</dbReference>
<feature type="region of interest" description="Disordered" evidence="6">
    <location>
        <begin position="918"/>
        <end position="952"/>
    </location>
</feature>
<dbReference type="SUPFAM" id="SSF48726">
    <property type="entry name" value="Immunoglobulin"/>
    <property type="match status" value="4"/>
</dbReference>
<dbReference type="InterPro" id="IPR013162">
    <property type="entry name" value="CD80_C2-set"/>
</dbReference>
<dbReference type="SMART" id="SM00406">
    <property type="entry name" value="IGv"/>
    <property type="match status" value="1"/>
</dbReference>
<keyword evidence="7" id="KW-0732">Signal</keyword>
<feature type="domain" description="Ig-like" evidence="8">
    <location>
        <begin position="33"/>
        <end position="124"/>
    </location>
</feature>
<comment type="subcellular location">
    <subcellularLocation>
        <location evidence="1">Membrane</location>
        <topology evidence="1">Single-pass membrane protein</topology>
    </subcellularLocation>
</comment>
<keyword evidence="2" id="KW-0812">Transmembrane</keyword>
<feature type="domain" description="Ig-like" evidence="8">
    <location>
        <begin position="454"/>
        <end position="490"/>
    </location>
</feature>
<name>A0ABM3MGW3_GALME</name>
<dbReference type="InterPro" id="IPR003598">
    <property type="entry name" value="Ig_sub2"/>
</dbReference>
<evidence type="ECO:0000256" key="4">
    <source>
        <dbReference type="ARBA" id="ARBA00023136"/>
    </source>
</evidence>
<feature type="compositionally biased region" description="Polar residues" evidence="6">
    <location>
        <begin position="929"/>
        <end position="938"/>
    </location>
</feature>
<feature type="domain" description="Ig-like" evidence="8">
    <location>
        <begin position="249"/>
        <end position="332"/>
    </location>
</feature>
<feature type="signal peptide" evidence="7">
    <location>
        <begin position="1"/>
        <end position="21"/>
    </location>
</feature>
<evidence type="ECO:0000256" key="1">
    <source>
        <dbReference type="ARBA" id="ARBA00004167"/>
    </source>
</evidence>
<feature type="domain" description="Ig-like" evidence="8">
    <location>
        <begin position="357"/>
        <end position="449"/>
    </location>
</feature>
<dbReference type="PANTHER" id="PTHR23278:SF19">
    <property type="entry name" value="OBSCURIN"/>
    <property type="match status" value="1"/>
</dbReference>
<dbReference type="RefSeq" id="XP_052750628.1">
    <property type="nucleotide sequence ID" value="XM_052894668.1"/>
</dbReference>
<dbReference type="Pfam" id="PF08205">
    <property type="entry name" value="C2-set_2"/>
    <property type="match status" value="1"/>
</dbReference>
<protein>
    <submittedName>
        <fullName evidence="10">Neural cell adhesion molecule 2-like</fullName>
    </submittedName>
</protein>
<dbReference type="PANTHER" id="PTHR23278">
    <property type="entry name" value="SIDESTEP PROTEIN"/>
    <property type="match status" value="1"/>
</dbReference>
<evidence type="ECO:0000313" key="10">
    <source>
        <dbReference type="RefSeq" id="XP_052750628.1"/>
    </source>
</evidence>
<dbReference type="SMART" id="SM00409">
    <property type="entry name" value="IG"/>
    <property type="match status" value="4"/>
</dbReference>
<sequence length="952" mass="106235">MKKCFVYIIVFIVLSLERLSAQEVDEVVDAVVGHTAELPCNISAENENDKLTVLAWYKNESSKAIYSSHDQRSGKGIVSSSSSRFRLVKAESEGLGKLQILTVRPADEGIYICSADFASSPTLKTYVKVVVIEPPQRLYVVSENGTRVETTSDAANVSRNIGPYYIGDTVNLFCIAYGGKPQASLSWWATQRLLKNTWVPLSEQRVRSDVRYGPLVREDHGLVLTCTANNNQVTPPLFIDVIINMHLPPELVVLRVPFEKEIVGGRVRAGESLALQCRVLGARPAPPILWRLNNTQLVNLEQNITTEATQRLVVSDIQLTIDQRHDESKITCCAPVYGHEDQKILCAQDLPLTVLYPPVLEIVVDEELNNRTIAVVKGSNLLLNCSYEANPSIYQLTWYHEEDVVLDDGKSSQIRPTLELSNISEEHAGEYVCAASNDEGSTYSEPLVVDVTYPAYCEEEAIAQYGVRQNETVNITCSVKSNPEPSAFRWVIVNDTVDDINQLRHHPHITIKTEEPYLSYERPNDTPFSTVFCWGLNEVPNKGLPHSPCIALVTDETAPRPPTQCLATSNNKDITILCEKGHDGGLPQKFKLIVKSTNSENQYLSITSLEPKFVIQKPETEEYTFLITAFNEKGESTTVEIERDSIIKEKSEIIQVGTVANITTLTLALCGGVALVALAACGLVLCARERDRRDGPVFGDPPLCAYNTEESNCETYHDSDDGSECNIRRTDSFRRAVSKYPSRNYDVRRTSSFHSARYMNDMVEEGLNKCNDGLRHSATCRMHSLQNINKKKNMDVLCDHLAMHLPTEPANYSAPKPMNTFYTMPRKMRYKAAKELSDETSEITQNSDGFSLPPPPDEFSSYRAGTKIKDMPTKTTPTYTTIRKNSTKETPKQQYNNVIISPMNTVGLPTISGHTSIYSYPDDHHHNQQDSQTTTGILSTFKGYSSPKESGL</sequence>
<evidence type="ECO:0000313" key="9">
    <source>
        <dbReference type="Proteomes" id="UP001652740"/>
    </source>
</evidence>
<dbReference type="InterPro" id="IPR036179">
    <property type="entry name" value="Ig-like_dom_sf"/>
</dbReference>
<evidence type="ECO:0000256" key="6">
    <source>
        <dbReference type="SAM" id="MobiDB-lite"/>
    </source>
</evidence>
<feature type="domain" description="Ig-like" evidence="8">
    <location>
        <begin position="167"/>
        <end position="231"/>
    </location>
</feature>
<dbReference type="InterPro" id="IPR036116">
    <property type="entry name" value="FN3_sf"/>
</dbReference>
<dbReference type="InterPro" id="IPR003599">
    <property type="entry name" value="Ig_sub"/>
</dbReference>
<keyword evidence="5" id="KW-1015">Disulfide bond</keyword>
<feature type="chain" id="PRO_5046102519" evidence="7">
    <location>
        <begin position="22"/>
        <end position="952"/>
    </location>
</feature>
<proteinExistence type="predicted"/>
<keyword evidence="3" id="KW-1133">Transmembrane helix</keyword>
<evidence type="ECO:0000259" key="8">
    <source>
        <dbReference type="PROSITE" id="PS50835"/>
    </source>
</evidence>
<dbReference type="PROSITE" id="PS50835">
    <property type="entry name" value="IG_LIKE"/>
    <property type="match status" value="5"/>
</dbReference>
<evidence type="ECO:0000256" key="7">
    <source>
        <dbReference type="SAM" id="SignalP"/>
    </source>
</evidence>
<keyword evidence="9" id="KW-1185">Reference proteome</keyword>
<dbReference type="Pfam" id="PF13927">
    <property type="entry name" value="Ig_3"/>
    <property type="match status" value="1"/>
</dbReference>
<accession>A0ABM3MGW3</accession>
<evidence type="ECO:0000256" key="2">
    <source>
        <dbReference type="ARBA" id="ARBA00022692"/>
    </source>
</evidence>
<dbReference type="SUPFAM" id="SSF49265">
    <property type="entry name" value="Fibronectin type III"/>
    <property type="match status" value="1"/>
</dbReference>
<dbReference type="SMART" id="SM00408">
    <property type="entry name" value="IGc2"/>
    <property type="match status" value="3"/>
</dbReference>
<organism evidence="9 10">
    <name type="scientific">Galleria mellonella</name>
    <name type="common">Greater wax moth</name>
    <dbReference type="NCBI Taxonomy" id="7137"/>
    <lineage>
        <taxon>Eukaryota</taxon>
        <taxon>Metazoa</taxon>
        <taxon>Ecdysozoa</taxon>
        <taxon>Arthropoda</taxon>
        <taxon>Hexapoda</taxon>
        <taxon>Insecta</taxon>
        <taxon>Pterygota</taxon>
        <taxon>Neoptera</taxon>
        <taxon>Endopterygota</taxon>
        <taxon>Lepidoptera</taxon>
        <taxon>Glossata</taxon>
        <taxon>Ditrysia</taxon>
        <taxon>Pyraloidea</taxon>
        <taxon>Pyralidae</taxon>
        <taxon>Galleriinae</taxon>
        <taxon>Galleria</taxon>
    </lineage>
</organism>
<dbReference type="InterPro" id="IPR007110">
    <property type="entry name" value="Ig-like_dom"/>
</dbReference>
<dbReference type="Proteomes" id="UP001652740">
    <property type="component" value="Unplaced"/>
</dbReference>
<evidence type="ECO:0000256" key="3">
    <source>
        <dbReference type="ARBA" id="ARBA00022989"/>
    </source>
</evidence>
<dbReference type="Pfam" id="PF07686">
    <property type="entry name" value="V-set"/>
    <property type="match status" value="1"/>
</dbReference>